<feature type="transmembrane region" description="Helical" evidence="2">
    <location>
        <begin position="399"/>
        <end position="422"/>
    </location>
</feature>
<dbReference type="Proteomes" id="UP001230268">
    <property type="component" value="Unassembled WGS sequence"/>
</dbReference>
<evidence type="ECO:0000256" key="2">
    <source>
        <dbReference type="SAM" id="Phobius"/>
    </source>
</evidence>
<feature type="transmembrane region" description="Helical" evidence="2">
    <location>
        <begin position="434"/>
        <end position="454"/>
    </location>
</feature>
<accession>A0AAD8USI1</accession>
<protein>
    <submittedName>
        <fullName evidence="3">Uncharacterized protein</fullName>
    </submittedName>
</protein>
<organism evidence="3 4">
    <name type="scientific">Babesia gibsoni</name>
    <dbReference type="NCBI Taxonomy" id="33632"/>
    <lineage>
        <taxon>Eukaryota</taxon>
        <taxon>Sar</taxon>
        <taxon>Alveolata</taxon>
        <taxon>Apicomplexa</taxon>
        <taxon>Aconoidasida</taxon>
        <taxon>Piroplasmida</taxon>
        <taxon>Babesiidae</taxon>
        <taxon>Babesia</taxon>
    </lineage>
</organism>
<evidence type="ECO:0000256" key="1">
    <source>
        <dbReference type="SAM" id="MobiDB-lite"/>
    </source>
</evidence>
<keyword evidence="2" id="KW-0472">Membrane</keyword>
<keyword evidence="4" id="KW-1185">Reference proteome</keyword>
<keyword evidence="2" id="KW-1133">Transmembrane helix</keyword>
<comment type="caution">
    <text evidence="3">The sequence shown here is derived from an EMBL/GenBank/DDBJ whole genome shotgun (WGS) entry which is preliminary data.</text>
</comment>
<sequence length="531" mass="60278">MSSETSDREGNSNYNQSAQEGWKREFGHSRRRLKSRCKHLEESFRGKAGLDSSNVNAPVDRLPEHTERIDLGTPQQYAFSNTQQTPCSKRCFATCVKDEQDKKPAPHRIIIHDTTPVKPVSTTPKSRKHFDRGCTDRIPKSSEQRKPSPPPSLHWCYDTSPYRHSPQRSTPFRNCFDKGTYGNVIPLDVLLAYKLGVRQSTPSRDRSFTIIDFPDKATPLNRRYHTKQTRKTHKQREDETGHCRCCPFSKEICFGCRKSRPTRKPTTRHQADCYSQSRHRQGNYNVPYRRYNNHRMAYQEFNLPDEPGTVSSVGDMARSSTSMDSALTPLGHRGDHSHFTPRAVRPKGRVDAEYMDRITSGNAISLELLKAPELGSSESTRYTIAICREVFMGVIGAQMVYVVTSLMFGNIAAAVMVSLLCVQSAFCHCDGRPVAYVVNGLLCIIVAITVAVALSRNVSGLEPYRTDPVLHTMSYIYVPLSFVFGAFSFFLAYAYHGLHTQERRAIVHAVNRLVGDRYQVNENNLTLERRQ</sequence>
<gene>
    <name evidence="3" type="ORF">BgAZ_100520</name>
</gene>
<feature type="compositionally biased region" description="Basic and acidic residues" evidence="1">
    <location>
        <begin position="131"/>
        <end position="146"/>
    </location>
</feature>
<evidence type="ECO:0000313" key="4">
    <source>
        <dbReference type="Proteomes" id="UP001230268"/>
    </source>
</evidence>
<feature type="compositionally biased region" description="Basic and acidic residues" evidence="1">
    <location>
        <begin position="1"/>
        <end position="10"/>
    </location>
</feature>
<feature type="transmembrane region" description="Helical" evidence="2">
    <location>
        <begin position="474"/>
        <end position="495"/>
    </location>
</feature>
<dbReference type="EMBL" id="JAVEPI010000001">
    <property type="protein sequence ID" value="KAK1444146.1"/>
    <property type="molecule type" value="Genomic_DNA"/>
</dbReference>
<evidence type="ECO:0000313" key="3">
    <source>
        <dbReference type="EMBL" id="KAK1444146.1"/>
    </source>
</evidence>
<reference evidence="3" key="1">
    <citation type="submission" date="2023-08" db="EMBL/GenBank/DDBJ databases">
        <title>Draft sequence of the Babesia gibsoni genome.</title>
        <authorList>
            <person name="Yamagishi J.Y."/>
            <person name="Xuan X.X."/>
        </authorList>
    </citation>
    <scope>NUCLEOTIDE SEQUENCE</scope>
    <source>
        <strain evidence="3">Azabu</strain>
    </source>
</reference>
<dbReference type="AlphaFoldDB" id="A0AAD8USI1"/>
<feature type="region of interest" description="Disordered" evidence="1">
    <location>
        <begin position="116"/>
        <end position="154"/>
    </location>
</feature>
<proteinExistence type="predicted"/>
<name>A0AAD8USI1_BABGI</name>
<keyword evidence="2" id="KW-0812">Transmembrane</keyword>
<feature type="region of interest" description="Disordered" evidence="1">
    <location>
        <begin position="1"/>
        <end position="33"/>
    </location>
</feature>